<sequence length="605" mass="64558">MRLKLASSARRINVFIVLFAMAISVLAWRAISIQGIDANANAQAAAEKLTQTKTIKAKRGELVDRNGVVLAQSQPAFSVIADPTSISTNGYNPASMTDEQAEKAKKAPEAIADILISYLGGKKDEYLPKLENTTNEDGTPNRYVVIKRKVSADIYRQMAEKLKEGGWYGIYSVDDPVRYYPNGTLASSVLGYTNFEGDGAMGLEGSLNDKLAGVDGKQTFQRSAYGTIPLGANTLKPAEDGADYKLTIDSDLQLVVEQQLQKAVTDHAASKGSIIVMASKTGEVLAMANYPNFNPNNPGESDPSVLGNAAVSDVYEPGSVEKVITGAALFDSGLVDPDTKVAVPSKIASGNGAITDSWWHGDIGLTARGVIAKSSNIGTVQLARLMDKQQFSDYLHSFGFGSPTGIEVAGEQPQMGIVPDGNMADYTRDQISFGQGLSVSALQMTTALASVTNGGVYHAPTLLKSGTDASGKEINIDREQPRRVISEEASKKLVDVMESEVAGQGAFSSERKRVAGYRVGGKSGTAERVGENGGYDGTYTASYAMIAPIEDPQFVVYVVVDRPKKGVFGEVVAVPAAKNIMQYLLPRYGVLPLEQVPEYSQPLSY</sequence>
<dbReference type="Pfam" id="PF00905">
    <property type="entry name" value="Transpeptidase"/>
    <property type="match status" value="1"/>
</dbReference>
<dbReference type="Gene3D" id="3.30.450.330">
    <property type="match status" value="1"/>
</dbReference>
<dbReference type="SUPFAM" id="SSF56601">
    <property type="entry name" value="beta-lactamase/transpeptidase-like"/>
    <property type="match status" value="1"/>
</dbReference>
<keyword evidence="4" id="KW-1133">Transmembrane helix</keyword>
<evidence type="ECO:0000256" key="4">
    <source>
        <dbReference type="SAM" id="Phobius"/>
    </source>
</evidence>
<dbReference type="AlphaFoldDB" id="S2W1N4"/>
<dbReference type="Proteomes" id="UP000014417">
    <property type="component" value="Unassembled WGS sequence"/>
</dbReference>
<feature type="transmembrane region" description="Helical" evidence="4">
    <location>
        <begin position="12"/>
        <end position="31"/>
    </location>
</feature>
<dbReference type="RefSeq" id="WP_016456605.1">
    <property type="nucleotide sequence ID" value="NZ_KE150269.1"/>
</dbReference>
<dbReference type="EMBL" id="AGZR01000009">
    <property type="protein sequence ID" value="EPD32230.1"/>
    <property type="molecule type" value="Genomic_DNA"/>
</dbReference>
<keyword evidence="8" id="KW-1185">Reference proteome</keyword>
<gene>
    <name evidence="7" type="ORF">HMPREF9306_01799</name>
</gene>
<dbReference type="GO" id="GO:0008658">
    <property type="term" value="F:penicillin binding"/>
    <property type="evidence" value="ECO:0007669"/>
    <property type="project" value="InterPro"/>
</dbReference>
<comment type="similarity">
    <text evidence="2">Belongs to the transpeptidase family.</text>
</comment>
<dbReference type="GO" id="GO:0005886">
    <property type="term" value="C:plasma membrane"/>
    <property type="evidence" value="ECO:0007669"/>
    <property type="project" value="TreeGrafter"/>
</dbReference>
<comment type="subcellular location">
    <subcellularLocation>
        <location evidence="1">Membrane</location>
    </subcellularLocation>
</comment>
<proteinExistence type="inferred from homology"/>
<dbReference type="SUPFAM" id="SSF56519">
    <property type="entry name" value="Penicillin binding protein dimerisation domain"/>
    <property type="match status" value="1"/>
</dbReference>
<evidence type="ECO:0008006" key="9">
    <source>
        <dbReference type="Google" id="ProtNLM"/>
    </source>
</evidence>
<dbReference type="PATRIC" id="fig|883161.3.peg.1786"/>
<evidence type="ECO:0000259" key="5">
    <source>
        <dbReference type="Pfam" id="PF00905"/>
    </source>
</evidence>
<dbReference type="InterPro" id="IPR001460">
    <property type="entry name" value="PCN-bd_Tpept"/>
</dbReference>
<feature type="domain" description="Penicillin-binding protein transpeptidase" evidence="5">
    <location>
        <begin position="272"/>
        <end position="582"/>
    </location>
</feature>
<dbReference type="OrthoDB" id="9789078at2"/>
<keyword evidence="4" id="KW-0812">Transmembrane</keyword>
<dbReference type="GO" id="GO:0071555">
    <property type="term" value="P:cell wall organization"/>
    <property type="evidence" value="ECO:0007669"/>
    <property type="project" value="TreeGrafter"/>
</dbReference>
<keyword evidence="3 4" id="KW-0472">Membrane</keyword>
<dbReference type="Gene3D" id="3.90.1310.10">
    <property type="entry name" value="Penicillin-binding protein 2a (Domain 2)"/>
    <property type="match status" value="1"/>
</dbReference>
<organism evidence="7 8">
    <name type="scientific">Propionimicrobium lymphophilum ACS-093-V-SCH5</name>
    <dbReference type="NCBI Taxonomy" id="883161"/>
    <lineage>
        <taxon>Bacteria</taxon>
        <taxon>Bacillati</taxon>
        <taxon>Actinomycetota</taxon>
        <taxon>Actinomycetes</taxon>
        <taxon>Propionibacteriales</taxon>
        <taxon>Propionibacteriaceae</taxon>
        <taxon>Propionimicrobium</taxon>
    </lineage>
</organism>
<dbReference type="PANTHER" id="PTHR30627">
    <property type="entry name" value="PEPTIDOGLYCAN D,D-TRANSPEPTIDASE"/>
    <property type="match status" value="1"/>
</dbReference>
<evidence type="ECO:0000313" key="8">
    <source>
        <dbReference type="Proteomes" id="UP000014417"/>
    </source>
</evidence>
<dbReference type="PANTHER" id="PTHR30627:SF1">
    <property type="entry name" value="PEPTIDOGLYCAN D,D-TRANSPEPTIDASE FTSI"/>
    <property type="match status" value="1"/>
</dbReference>
<protein>
    <recommendedName>
        <fullName evidence="9">Penicillin-binding protein transpeptidase domain-containing protein</fullName>
    </recommendedName>
</protein>
<dbReference type="STRING" id="883161.HMPREF9306_01799"/>
<accession>S2W1N4</accession>
<dbReference type="InterPro" id="IPR005311">
    <property type="entry name" value="PBP_dimer"/>
</dbReference>
<comment type="caution">
    <text evidence="7">The sequence shown here is derived from an EMBL/GenBank/DDBJ whole genome shotgun (WGS) entry which is preliminary data.</text>
</comment>
<dbReference type="Pfam" id="PF03717">
    <property type="entry name" value="PBP_dimer"/>
    <property type="match status" value="1"/>
</dbReference>
<evidence type="ECO:0000256" key="3">
    <source>
        <dbReference type="ARBA" id="ARBA00023136"/>
    </source>
</evidence>
<dbReference type="HOGENOM" id="CLU_009289_6_5_11"/>
<dbReference type="InterPro" id="IPR012338">
    <property type="entry name" value="Beta-lactam/transpept-like"/>
</dbReference>
<reference evidence="7 8" key="1">
    <citation type="submission" date="2013-04" db="EMBL/GenBank/DDBJ databases">
        <title>The Genome Sequence of Propionimicrobium lymphophilum ACS-093-V-SCH5.</title>
        <authorList>
            <consortium name="The Broad Institute Genomics Platform"/>
            <person name="Earl A."/>
            <person name="Ward D."/>
            <person name="Feldgarden M."/>
            <person name="Gevers D."/>
            <person name="Saerens B."/>
            <person name="Vaneechoutte M."/>
            <person name="Walker B."/>
            <person name="Young S."/>
            <person name="Zeng Q."/>
            <person name="Gargeya S."/>
            <person name="Fitzgerald M."/>
            <person name="Haas B."/>
            <person name="Abouelleil A."/>
            <person name="Allen A.W."/>
            <person name="Alvarado L."/>
            <person name="Arachchi H.M."/>
            <person name="Berlin A.M."/>
            <person name="Chapman S.B."/>
            <person name="Gainer-Dewar J."/>
            <person name="Goldberg J."/>
            <person name="Griggs A."/>
            <person name="Gujja S."/>
            <person name="Hansen M."/>
            <person name="Howarth C."/>
            <person name="Imamovic A."/>
            <person name="Ireland A."/>
            <person name="Larimer J."/>
            <person name="McCowan C."/>
            <person name="Murphy C."/>
            <person name="Pearson M."/>
            <person name="Poon T.W."/>
            <person name="Priest M."/>
            <person name="Roberts A."/>
            <person name="Saif S."/>
            <person name="Shea T."/>
            <person name="Sisk P."/>
            <person name="Sykes S."/>
            <person name="Wortman J."/>
            <person name="Nusbaum C."/>
            <person name="Birren B."/>
        </authorList>
    </citation>
    <scope>NUCLEOTIDE SEQUENCE [LARGE SCALE GENOMIC DNA]</scope>
    <source>
        <strain evidence="7 8">ACS-093-V-SCH5</strain>
    </source>
</reference>
<evidence type="ECO:0000259" key="6">
    <source>
        <dbReference type="Pfam" id="PF03717"/>
    </source>
</evidence>
<dbReference type="Gene3D" id="3.40.710.10">
    <property type="entry name" value="DD-peptidase/beta-lactamase superfamily"/>
    <property type="match status" value="1"/>
</dbReference>
<dbReference type="InterPro" id="IPR050515">
    <property type="entry name" value="Beta-lactam/transpept"/>
</dbReference>
<evidence type="ECO:0000256" key="2">
    <source>
        <dbReference type="ARBA" id="ARBA00007171"/>
    </source>
</evidence>
<evidence type="ECO:0000313" key="7">
    <source>
        <dbReference type="EMBL" id="EPD32230.1"/>
    </source>
</evidence>
<name>S2W1N4_9ACTN</name>
<feature type="domain" description="Penicillin-binding protein dimerisation" evidence="6">
    <location>
        <begin position="55"/>
        <end position="228"/>
    </location>
</feature>
<evidence type="ECO:0000256" key="1">
    <source>
        <dbReference type="ARBA" id="ARBA00004370"/>
    </source>
</evidence>
<dbReference type="InterPro" id="IPR036138">
    <property type="entry name" value="PBP_dimer_sf"/>
</dbReference>